<gene>
    <name evidence="6" type="primary">Ngfg</name>
    <name evidence="6" type="ORF">CM83_53310</name>
</gene>
<feature type="chain" id="PRO_5002072714" evidence="4">
    <location>
        <begin position="20"/>
        <end position="345"/>
    </location>
</feature>
<dbReference type="InterPro" id="IPR051487">
    <property type="entry name" value="Ser/Thr_Proteases_Immune/Dev"/>
</dbReference>
<evidence type="ECO:0000259" key="5">
    <source>
        <dbReference type="PROSITE" id="PS50240"/>
    </source>
</evidence>
<dbReference type="SUPFAM" id="SSF50494">
    <property type="entry name" value="Trypsin-like serine proteases"/>
    <property type="match status" value="1"/>
</dbReference>
<name>A0A0A9YYK7_LYGHE</name>
<dbReference type="Pfam" id="PF00089">
    <property type="entry name" value="Trypsin"/>
    <property type="match status" value="1"/>
</dbReference>
<dbReference type="EMBL" id="GBHO01006893">
    <property type="protein sequence ID" value="JAG36711.1"/>
    <property type="molecule type" value="Transcribed_RNA"/>
</dbReference>
<evidence type="ECO:0000256" key="3">
    <source>
        <dbReference type="SAM" id="MobiDB-lite"/>
    </source>
</evidence>
<dbReference type="PROSITE" id="PS50240">
    <property type="entry name" value="TRYPSIN_DOM"/>
    <property type="match status" value="1"/>
</dbReference>
<evidence type="ECO:0000256" key="1">
    <source>
        <dbReference type="ARBA" id="ARBA00023157"/>
    </source>
</evidence>
<dbReference type="AlphaFoldDB" id="A0A0A9YYK7"/>
<dbReference type="PANTHER" id="PTHR24256">
    <property type="entry name" value="TRYPTASE-RELATED"/>
    <property type="match status" value="1"/>
</dbReference>
<dbReference type="GO" id="GO:0004252">
    <property type="term" value="F:serine-type endopeptidase activity"/>
    <property type="evidence" value="ECO:0007669"/>
    <property type="project" value="InterPro"/>
</dbReference>
<organism evidence="6">
    <name type="scientific">Lygus hesperus</name>
    <name type="common">Western plant bug</name>
    <dbReference type="NCBI Taxonomy" id="30085"/>
    <lineage>
        <taxon>Eukaryota</taxon>
        <taxon>Metazoa</taxon>
        <taxon>Ecdysozoa</taxon>
        <taxon>Arthropoda</taxon>
        <taxon>Hexapoda</taxon>
        <taxon>Insecta</taxon>
        <taxon>Pterygota</taxon>
        <taxon>Neoptera</taxon>
        <taxon>Paraneoptera</taxon>
        <taxon>Hemiptera</taxon>
        <taxon>Heteroptera</taxon>
        <taxon>Panheteroptera</taxon>
        <taxon>Cimicomorpha</taxon>
        <taxon>Miridae</taxon>
        <taxon>Mirini</taxon>
        <taxon>Lygus</taxon>
    </lineage>
</organism>
<evidence type="ECO:0000313" key="6">
    <source>
        <dbReference type="EMBL" id="JAG36711.1"/>
    </source>
</evidence>
<proteinExistence type="inferred from homology"/>
<feature type="domain" description="Peptidase S1" evidence="5">
    <location>
        <begin position="25"/>
        <end position="321"/>
    </location>
</feature>
<accession>A0A0A9YYK7</accession>
<dbReference type="GO" id="GO:0006508">
    <property type="term" value="P:proteolysis"/>
    <property type="evidence" value="ECO:0007669"/>
    <property type="project" value="InterPro"/>
</dbReference>
<dbReference type="Gene3D" id="2.40.10.10">
    <property type="entry name" value="Trypsin-like serine proteases"/>
    <property type="match status" value="1"/>
</dbReference>
<keyword evidence="1" id="KW-1015">Disulfide bond</keyword>
<reference evidence="6" key="1">
    <citation type="journal article" date="2014" name="PLoS ONE">
        <title>Transcriptome-Based Identification of ABC Transporters in the Western Tarnished Plant Bug Lygus hesperus.</title>
        <authorList>
            <person name="Hull J.J."/>
            <person name="Chaney K."/>
            <person name="Geib S.M."/>
            <person name="Fabrick J.A."/>
            <person name="Brent C.S."/>
            <person name="Walsh D."/>
            <person name="Lavine L.C."/>
        </authorList>
    </citation>
    <scope>NUCLEOTIDE SEQUENCE</scope>
</reference>
<protein>
    <submittedName>
        <fullName evidence="6">Kallikrein-1</fullName>
    </submittedName>
</protein>
<comment type="similarity">
    <text evidence="2">Belongs to the peptidase S1 family. CLIP subfamily.</text>
</comment>
<feature type="region of interest" description="Disordered" evidence="3">
    <location>
        <begin position="31"/>
        <end position="58"/>
    </location>
</feature>
<dbReference type="InterPro" id="IPR043504">
    <property type="entry name" value="Peptidase_S1_PA_chymotrypsin"/>
</dbReference>
<dbReference type="InterPro" id="IPR001254">
    <property type="entry name" value="Trypsin_dom"/>
</dbReference>
<reference evidence="6" key="2">
    <citation type="submission" date="2014-07" db="EMBL/GenBank/DDBJ databases">
        <authorList>
            <person name="Hull J."/>
        </authorList>
    </citation>
    <scope>NUCLEOTIDE SEQUENCE</scope>
</reference>
<evidence type="ECO:0000256" key="4">
    <source>
        <dbReference type="SAM" id="SignalP"/>
    </source>
</evidence>
<keyword evidence="4" id="KW-0732">Signal</keyword>
<evidence type="ECO:0000256" key="2">
    <source>
        <dbReference type="ARBA" id="ARBA00024195"/>
    </source>
</evidence>
<sequence>MIVIFGLLWALVLVAVICSEVTPVIVNGSESVDGESGHSAYTNRSETRDLVNKGRNGKSMESKYPFLAAIGYKFPNRSRIVDYTRTVCSGFIIDHYRVLTTCSCFHYPNRPRKRAFPDEYVVSTGMSQESTEADMWNVDKLEFHPECNEDDAVRMSSNVAVVLIEQPGFTFDSRTQPANNWPLNVEKASEEFQKMASTSGKCAVFGWSFLTPMFVKLSASLIPAEQCVNPSCNEYLICRHSTPTQGMMIRMNGVQVNSTSLTTGAPLICNDTLWGIVDTAKFCLSNIFTLTSPEELLFAVENFTRVQNNTVLFSQIEHNSAKLSRIGSLERFFLLLAANLLRMFN</sequence>
<dbReference type="InterPro" id="IPR009003">
    <property type="entry name" value="Peptidase_S1_PA"/>
</dbReference>
<feature type="signal peptide" evidence="4">
    <location>
        <begin position="1"/>
        <end position="19"/>
    </location>
</feature>